<evidence type="ECO:0000256" key="3">
    <source>
        <dbReference type="ARBA" id="ARBA00022827"/>
    </source>
</evidence>
<dbReference type="Gene3D" id="1.10.45.10">
    <property type="entry name" value="Vanillyl-alcohol Oxidase, Chain A, domain 4"/>
    <property type="match status" value="1"/>
</dbReference>
<protein>
    <submittedName>
        <fullName evidence="6">FAD-binding oxidoreductase</fullName>
    </submittedName>
</protein>
<keyword evidence="4" id="KW-0560">Oxidoreductase</keyword>
<reference evidence="7" key="1">
    <citation type="submission" date="2018-04" db="EMBL/GenBank/DDBJ databases">
        <authorList>
            <person name="Liu S."/>
            <person name="Wang Z."/>
            <person name="Li J."/>
        </authorList>
    </citation>
    <scope>NUCLEOTIDE SEQUENCE [LARGE SCALE GENOMIC DNA]</scope>
    <source>
        <strain evidence="7">622</strain>
    </source>
</reference>
<dbReference type="Proteomes" id="UP000244962">
    <property type="component" value="Unassembled WGS sequence"/>
</dbReference>
<dbReference type="PANTHER" id="PTHR42934:SF2">
    <property type="entry name" value="GLYCOLATE OXIDASE SUBUNIT GLCD"/>
    <property type="match status" value="1"/>
</dbReference>
<evidence type="ECO:0000256" key="1">
    <source>
        <dbReference type="ARBA" id="ARBA00001974"/>
    </source>
</evidence>
<comment type="cofactor">
    <cofactor evidence="1">
        <name>FAD</name>
        <dbReference type="ChEBI" id="CHEBI:57692"/>
    </cofactor>
</comment>
<dbReference type="InterPro" id="IPR006094">
    <property type="entry name" value="Oxid_FAD_bind_N"/>
</dbReference>
<dbReference type="Pfam" id="PF01565">
    <property type="entry name" value="FAD_binding_4"/>
    <property type="match status" value="1"/>
</dbReference>
<dbReference type="InterPro" id="IPR016169">
    <property type="entry name" value="FAD-bd_PCMH_sub2"/>
</dbReference>
<keyword evidence="7" id="KW-1185">Reference proteome</keyword>
<proteinExistence type="predicted"/>
<dbReference type="InterPro" id="IPR004113">
    <property type="entry name" value="FAD-bd_oxidored_4_C"/>
</dbReference>
<dbReference type="EMBL" id="QEFB01000007">
    <property type="protein sequence ID" value="PWC06993.1"/>
    <property type="molecule type" value="Genomic_DNA"/>
</dbReference>
<evidence type="ECO:0000313" key="7">
    <source>
        <dbReference type="Proteomes" id="UP000244962"/>
    </source>
</evidence>
<evidence type="ECO:0000313" key="6">
    <source>
        <dbReference type="EMBL" id="PWC06993.1"/>
    </source>
</evidence>
<feature type="domain" description="FAD-binding PCMH-type" evidence="5">
    <location>
        <begin position="34"/>
        <end position="213"/>
    </location>
</feature>
<dbReference type="InterPro" id="IPR036318">
    <property type="entry name" value="FAD-bd_PCMH-like_sf"/>
</dbReference>
<sequence>MNVVGQLVAALGTAVVTDAASLALTQADRSGHVSASAPLAVVHATSVADIATTLRIANATGTPVVTRGAGTGLAGGAIASGGEIVLSTLAMDRVLEINPADQLAVIEPGILNGRFNEILAEHGFWFAPDPASKAISTVGGNIATNAGGLLCAKYGVTRDAVLGLTVVLADGEVLELGHRSVKGVTGLDLTALFVGSEGLLGVIAGATVRIRPLVAGVVATIAAYFPTVTDAAAASAGITAAGIQPAVMEIMDAASLEATATLLALPSVSTGEAHLVVQTDGPAAATEAEEALGIILAMGGRAELSTDPVVGEQLLAVRRAMHPAMARLGTTLIEDVSVPRSALPAMFAEIVRIEQAYGIRIPTVAHAGDGNLHPNFIFDGPEVPDLIWRAADELFGAALKLGGTLTGEHGIGILKKRWLGDELGETQLELQRRIKAVFDPNGILNPGKVF</sequence>
<dbReference type="InterPro" id="IPR016171">
    <property type="entry name" value="Vanillyl_alc_oxidase_C-sub2"/>
</dbReference>
<dbReference type="SUPFAM" id="SSF55103">
    <property type="entry name" value="FAD-linked oxidases, C-terminal domain"/>
    <property type="match status" value="1"/>
</dbReference>
<dbReference type="PANTHER" id="PTHR42934">
    <property type="entry name" value="GLYCOLATE OXIDASE SUBUNIT GLCD"/>
    <property type="match status" value="1"/>
</dbReference>
<gene>
    <name evidence="6" type="ORF">DF223_08455</name>
</gene>
<accession>A0A2U1TDZ0</accession>
<name>A0A2U1TDZ0_9MICO</name>
<dbReference type="GO" id="GO:0071949">
    <property type="term" value="F:FAD binding"/>
    <property type="evidence" value="ECO:0007669"/>
    <property type="project" value="InterPro"/>
</dbReference>
<comment type="caution">
    <text evidence="6">The sequence shown here is derived from an EMBL/GenBank/DDBJ whole genome shotgun (WGS) entry which is preliminary data.</text>
</comment>
<dbReference type="InterPro" id="IPR051914">
    <property type="entry name" value="FAD-linked_OxidoTrans_Type4"/>
</dbReference>
<dbReference type="AlphaFoldDB" id="A0A2U1TDZ0"/>
<dbReference type="FunFam" id="1.10.45.10:FF:000001">
    <property type="entry name" value="D-lactate dehydrogenase mitochondrial"/>
    <property type="match status" value="1"/>
</dbReference>
<dbReference type="SUPFAM" id="SSF56176">
    <property type="entry name" value="FAD-binding/transporter-associated domain-like"/>
    <property type="match status" value="1"/>
</dbReference>
<keyword evidence="3" id="KW-0274">FAD</keyword>
<dbReference type="GO" id="GO:0016491">
    <property type="term" value="F:oxidoreductase activity"/>
    <property type="evidence" value="ECO:0007669"/>
    <property type="project" value="UniProtKB-KW"/>
</dbReference>
<evidence type="ECO:0000256" key="2">
    <source>
        <dbReference type="ARBA" id="ARBA00022630"/>
    </source>
</evidence>
<keyword evidence="2" id="KW-0285">Flavoprotein</keyword>
<dbReference type="Pfam" id="PF02913">
    <property type="entry name" value="FAD-oxidase_C"/>
    <property type="match status" value="1"/>
</dbReference>
<dbReference type="Gene3D" id="3.30.465.10">
    <property type="match status" value="1"/>
</dbReference>
<organism evidence="6 7">
    <name type="scientific">Mycetocola zhujimingii</name>
    <dbReference type="NCBI Taxonomy" id="2079792"/>
    <lineage>
        <taxon>Bacteria</taxon>
        <taxon>Bacillati</taxon>
        <taxon>Actinomycetota</taxon>
        <taxon>Actinomycetes</taxon>
        <taxon>Micrococcales</taxon>
        <taxon>Microbacteriaceae</taxon>
        <taxon>Mycetocola</taxon>
    </lineage>
</organism>
<dbReference type="Gene3D" id="3.30.70.2740">
    <property type="match status" value="1"/>
</dbReference>
<evidence type="ECO:0000259" key="5">
    <source>
        <dbReference type="PROSITE" id="PS51387"/>
    </source>
</evidence>
<dbReference type="InterPro" id="IPR016164">
    <property type="entry name" value="FAD-linked_Oxase-like_C"/>
</dbReference>
<dbReference type="RefSeq" id="WP_108962856.1">
    <property type="nucleotide sequence ID" value="NZ_QEFB01000007.1"/>
</dbReference>
<evidence type="ECO:0000256" key="4">
    <source>
        <dbReference type="ARBA" id="ARBA00023002"/>
    </source>
</evidence>
<dbReference type="PROSITE" id="PS51387">
    <property type="entry name" value="FAD_PCMH"/>
    <property type="match status" value="1"/>
</dbReference>
<dbReference type="InterPro" id="IPR016166">
    <property type="entry name" value="FAD-bd_PCMH"/>
</dbReference>